<dbReference type="AlphaFoldDB" id="A0A382WRX5"/>
<name>A0A382WRX5_9ZZZZ</name>
<gene>
    <name evidence="1" type="ORF">METZ01_LOCUS414426</name>
</gene>
<protein>
    <submittedName>
        <fullName evidence="1">Uncharacterized protein</fullName>
    </submittedName>
</protein>
<accession>A0A382WRX5</accession>
<feature type="non-terminal residue" evidence="1">
    <location>
        <position position="1"/>
    </location>
</feature>
<proteinExistence type="predicted"/>
<dbReference type="EMBL" id="UINC01162037">
    <property type="protein sequence ID" value="SVD61572.1"/>
    <property type="molecule type" value="Genomic_DNA"/>
</dbReference>
<organism evidence="1">
    <name type="scientific">marine metagenome</name>
    <dbReference type="NCBI Taxonomy" id="408172"/>
    <lineage>
        <taxon>unclassified sequences</taxon>
        <taxon>metagenomes</taxon>
        <taxon>ecological metagenomes</taxon>
    </lineage>
</organism>
<sequence length="32" mass="3502">GSIKMTMGIIFHIAEIELKNSNLAGAHIKHLN</sequence>
<reference evidence="1" key="1">
    <citation type="submission" date="2018-05" db="EMBL/GenBank/DDBJ databases">
        <authorList>
            <person name="Lanie J.A."/>
            <person name="Ng W.-L."/>
            <person name="Kazmierczak K.M."/>
            <person name="Andrzejewski T.M."/>
            <person name="Davidsen T.M."/>
            <person name="Wayne K.J."/>
            <person name="Tettelin H."/>
            <person name="Glass J.I."/>
            <person name="Rusch D."/>
            <person name="Podicherti R."/>
            <person name="Tsui H.-C.T."/>
            <person name="Winkler M.E."/>
        </authorList>
    </citation>
    <scope>NUCLEOTIDE SEQUENCE</scope>
</reference>
<evidence type="ECO:0000313" key="1">
    <source>
        <dbReference type="EMBL" id="SVD61572.1"/>
    </source>
</evidence>